<evidence type="ECO:0000313" key="2">
    <source>
        <dbReference type="EMBL" id="ALC19744.1"/>
    </source>
</evidence>
<dbReference type="GeneID" id="97237495"/>
<evidence type="ECO:0000313" key="3">
    <source>
        <dbReference type="Proteomes" id="UP000060513"/>
    </source>
</evidence>
<reference evidence="2 3" key="1">
    <citation type="submission" date="2015-08" db="EMBL/GenBank/DDBJ databases">
        <title>Genome sequence of the pristinamycin over-producing bacterium Streptomyces pristinaespiralis HCCB10218.</title>
        <authorList>
            <person name="Tian J."/>
            <person name="Yang J."/>
            <person name="Li L."/>
            <person name="Ruan L."/>
            <person name="Wei W."/>
            <person name="Zheng G."/>
            <person name="Wei Z."/>
            <person name="Yang S."/>
            <person name="Ge M."/>
            <person name="Jiang W."/>
            <person name="Lu Y."/>
        </authorList>
    </citation>
    <scope>NUCLEOTIDE SEQUENCE [LARGE SCALE GENOMIC DNA]</scope>
    <source>
        <strain evidence="2 3">HCCB 10218</strain>
    </source>
</reference>
<dbReference type="STRING" id="38300.SPRI_1438"/>
<gene>
    <name evidence="2" type="ORF">SPRI_1438</name>
</gene>
<sequence>MSAGEKAKAKAEQVVGRAVRKAAHAMGKETTAAKGAALETRGRARETKENSKHGFRR</sequence>
<feature type="compositionally biased region" description="Basic and acidic residues" evidence="1">
    <location>
        <begin position="40"/>
        <end position="57"/>
    </location>
</feature>
<name>A0A0M5J0K4_STRPR</name>
<dbReference type="PATRIC" id="fig|38300.4.peg.1530"/>
<dbReference type="AlphaFoldDB" id="A0A0M5J0K4"/>
<dbReference type="Proteomes" id="UP000060513">
    <property type="component" value="Chromosome"/>
</dbReference>
<feature type="region of interest" description="Disordered" evidence="1">
    <location>
        <begin position="22"/>
        <end position="57"/>
    </location>
</feature>
<dbReference type="KEGG" id="spri:SPRI_1438"/>
<dbReference type="EMBL" id="CP011340">
    <property type="protein sequence ID" value="ALC19744.1"/>
    <property type="molecule type" value="Genomic_DNA"/>
</dbReference>
<dbReference type="OMA" id="TDERTDM"/>
<organism evidence="2">
    <name type="scientific">Streptomyces pristinaespiralis</name>
    <dbReference type="NCBI Taxonomy" id="38300"/>
    <lineage>
        <taxon>Bacteria</taxon>
        <taxon>Bacillati</taxon>
        <taxon>Actinomycetota</taxon>
        <taxon>Actinomycetes</taxon>
        <taxon>Kitasatosporales</taxon>
        <taxon>Streptomycetaceae</taxon>
        <taxon>Streptomyces</taxon>
    </lineage>
</organism>
<accession>A0A0M5J0K4</accession>
<dbReference type="RefSeq" id="WP_005309793.1">
    <property type="nucleotide sequence ID" value="NZ_CP011340.1"/>
</dbReference>
<evidence type="ECO:0000256" key="1">
    <source>
        <dbReference type="SAM" id="MobiDB-lite"/>
    </source>
</evidence>
<protein>
    <submittedName>
        <fullName evidence="2">Uncharacterized protein</fullName>
    </submittedName>
</protein>
<proteinExistence type="predicted"/>